<sequence length="39" mass="4462">MVVAPYERECRLCGEVFEAEDGDVQTCPDCLDEQRERGL</sequence>
<dbReference type="STRING" id="660518.SAMN05216218_1462"/>
<dbReference type="AlphaFoldDB" id="A0A1G7UA29"/>
<gene>
    <name evidence="1" type="ORF">SAMN05216218_1462</name>
</gene>
<reference evidence="2" key="1">
    <citation type="submission" date="2016-10" db="EMBL/GenBank/DDBJ databases">
        <authorList>
            <person name="Varghese N."/>
            <person name="Submissions S."/>
        </authorList>
    </citation>
    <scope>NUCLEOTIDE SEQUENCE [LARGE SCALE GENOMIC DNA]</scope>
    <source>
        <strain evidence="2">IBRC-M 10760</strain>
    </source>
</reference>
<evidence type="ECO:0000313" key="2">
    <source>
        <dbReference type="Proteomes" id="UP000199076"/>
    </source>
</evidence>
<protein>
    <submittedName>
        <fullName evidence="1">Uncharacterized protein</fullName>
    </submittedName>
</protein>
<organism evidence="1 2">
    <name type="scientific">Halorientalis regularis</name>
    <dbReference type="NCBI Taxonomy" id="660518"/>
    <lineage>
        <taxon>Archaea</taxon>
        <taxon>Methanobacteriati</taxon>
        <taxon>Methanobacteriota</taxon>
        <taxon>Stenosarchaea group</taxon>
        <taxon>Halobacteria</taxon>
        <taxon>Halobacteriales</taxon>
        <taxon>Haloarculaceae</taxon>
        <taxon>Halorientalis</taxon>
    </lineage>
</organism>
<keyword evidence="2" id="KW-1185">Reference proteome</keyword>
<name>A0A1G7UA29_9EURY</name>
<evidence type="ECO:0000313" key="1">
    <source>
        <dbReference type="EMBL" id="SDG44442.1"/>
    </source>
</evidence>
<dbReference type="Proteomes" id="UP000199076">
    <property type="component" value="Unassembled WGS sequence"/>
</dbReference>
<dbReference type="EMBL" id="FNBK01000046">
    <property type="protein sequence ID" value="SDG44442.1"/>
    <property type="molecule type" value="Genomic_DNA"/>
</dbReference>
<accession>A0A1G7UA29</accession>
<proteinExistence type="predicted"/>